<sequence>MTITSEETVPPVPITPRELISPSLFERLVGRVVKDERLSPQYAARVMEQTLAFLATCARHPNAGLSPSKAVDLGWHAFVLCTAEYAEFCQRAAGRFIHHVPIDDDGDHDEAVVTRTVTAMRAAGLPVDEELWQPDAADCNQCYAGCHDSP</sequence>
<reference evidence="1" key="1">
    <citation type="submission" date="2020-11" db="EMBL/GenBank/DDBJ databases">
        <title>Sequencing the genomes of 1000 actinobacteria strains.</title>
        <authorList>
            <person name="Klenk H.-P."/>
        </authorList>
    </citation>
    <scope>NUCLEOTIDE SEQUENCE</scope>
    <source>
        <strain evidence="1">DSM 43175</strain>
    </source>
</reference>
<comment type="caution">
    <text evidence="1">The sequence shown here is derived from an EMBL/GenBank/DDBJ whole genome shotgun (WGS) entry which is preliminary data.</text>
</comment>
<dbReference type="Proteomes" id="UP000614047">
    <property type="component" value="Unassembled WGS sequence"/>
</dbReference>
<evidence type="ECO:0000313" key="1">
    <source>
        <dbReference type="EMBL" id="MBG6092520.1"/>
    </source>
</evidence>
<evidence type="ECO:0000313" key="2">
    <source>
        <dbReference type="Proteomes" id="UP000614047"/>
    </source>
</evidence>
<gene>
    <name evidence="1" type="ORF">IW256_006633</name>
</gene>
<name>A0A931DSA3_9ACTN</name>
<protein>
    <submittedName>
        <fullName evidence="1">Uncharacterized protein</fullName>
    </submittedName>
</protein>
<keyword evidence="2" id="KW-1185">Reference proteome</keyword>
<dbReference type="AlphaFoldDB" id="A0A931DSA3"/>
<accession>A0A931DSA3</accession>
<dbReference type="EMBL" id="JADOUA010000001">
    <property type="protein sequence ID" value="MBG6092520.1"/>
    <property type="molecule type" value="Genomic_DNA"/>
</dbReference>
<organism evidence="1 2">
    <name type="scientific">Actinomadura viridis</name>
    <dbReference type="NCBI Taxonomy" id="58110"/>
    <lineage>
        <taxon>Bacteria</taxon>
        <taxon>Bacillati</taxon>
        <taxon>Actinomycetota</taxon>
        <taxon>Actinomycetes</taxon>
        <taxon>Streptosporangiales</taxon>
        <taxon>Thermomonosporaceae</taxon>
        <taxon>Actinomadura</taxon>
    </lineage>
</organism>
<dbReference type="RefSeq" id="WP_197014691.1">
    <property type="nucleotide sequence ID" value="NZ_BAABES010000009.1"/>
</dbReference>
<proteinExistence type="predicted"/>